<dbReference type="AlphaFoldDB" id="A0A0A3J618"/>
<dbReference type="Proteomes" id="UP000030595">
    <property type="component" value="Unassembled WGS sequence"/>
</dbReference>
<dbReference type="EMBL" id="JPVQ01000001">
    <property type="protein sequence ID" value="KGR92331.1"/>
    <property type="molecule type" value="Genomic_DNA"/>
</dbReference>
<keyword evidence="2" id="KW-1185">Reference proteome</keyword>
<dbReference type="RefSeq" id="WP_036170855.1">
    <property type="nucleotide sequence ID" value="NZ_AVCZ01000001.1"/>
</dbReference>
<evidence type="ECO:0000313" key="2">
    <source>
        <dbReference type="Proteomes" id="UP000030595"/>
    </source>
</evidence>
<organism evidence="1 2">
    <name type="scientific">Ureibacillus massiliensis 4400831 = CIP 108448 = CCUG 49529</name>
    <dbReference type="NCBI Taxonomy" id="1211035"/>
    <lineage>
        <taxon>Bacteria</taxon>
        <taxon>Bacillati</taxon>
        <taxon>Bacillota</taxon>
        <taxon>Bacilli</taxon>
        <taxon>Bacillales</taxon>
        <taxon>Caryophanaceae</taxon>
        <taxon>Ureibacillus</taxon>
    </lineage>
</organism>
<accession>A0A0A3J618</accession>
<name>A0A0A3J618_9BACL</name>
<gene>
    <name evidence="1" type="ORF">CD30_00470</name>
</gene>
<reference evidence="1 2" key="1">
    <citation type="submission" date="2014-02" db="EMBL/GenBank/DDBJ databases">
        <title>Draft genome sequence of Lysinibacillus massiliensis CCUG 49529.</title>
        <authorList>
            <person name="Zhang F."/>
            <person name="Wang G."/>
            <person name="Zhang L."/>
        </authorList>
    </citation>
    <scope>NUCLEOTIDE SEQUENCE [LARGE SCALE GENOMIC DNA]</scope>
    <source>
        <strain evidence="1 2">CCUG 49529</strain>
    </source>
</reference>
<proteinExistence type="predicted"/>
<protein>
    <submittedName>
        <fullName evidence="1">Uncharacterized protein</fullName>
    </submittedName>
</protein>
<sequence>MLKICKKYIFPLLLVILVFLSYLQHTEITKLQSRLGYFYKTEFRTVLSLSSDYSTKYSFLSNSDPSSELLYEYSGKYLDASLEISRINSRLALLSDTLQAIGNGLRQVDMQPDLVASILKDIKFVNEYVTHINDNLTDNEIDWYKNLHESTESELIEQINSLLKN</sequence>
<evidence type="ECO:0000313" key="1">
    <source>
        <dbReference type="EMBL" id="KGR92331.1"/>
    </source>
</evidence>
<comment type="caution">
    <text evidence="1">The sequence shown here is derived from an EMBL/GenBank/DDBJ whole genome shotgun (WGS) entry which is preliminary data.</text>
</comment>